<keyword evidence="3" id="KW-1185">Reference proteome</keyword>
<sequence>MDLVEPLPISRGYRYCLTIIDRFTKWPETITIVDITAETIAQNLFTNWITRFGTPTRITTDQGRQFEADLFRQLTKLTGTTHIHTTAYHPAANRMVERLHRQMKTSIKCHATEAWTEVLPVVMMEIRAAYKEDLHATPAELVYGETLRLPGEFLQETQTTGTASDFILKLKQIMRFATTAG</sequence>
<gene>
    <name evidence="2" type="ORF">RF55_16415</name>
</gene>
<dbReference type="Pfam" id="PF00665">
    <property type="entry name" value="rve"/>
    <property type="match status" value="1"/>
</dbReference>
<dbReference type="SUPFAM" id="SSF53098">
    <property type="entry name" value="Ribonuclease H-like"/>
    <property type="match status" value="1"/>
</dbReference>
<dbReference type="FunFam" id="3.30.420.10:FF:000032">
    <property type="entry name" value="Retrovirus-related Pol polyprotein from transposon 297-like Protein"/>
    <property type="match status" value="1"/>
</dbReference>
<dbReference type="InterPro" id="IPR036397">
    <property type="entry name" value="RNaseH_sf"/>
</dbReference>
<organism evidence="2 3">
    <name type="scientific">Lasius niger</name>
    <name type="common">Black garden ant</name>
    <dbReference type="NCBI Taxonomy" id="67767"/>
    <lineage>
        <taxon>Eukaryota</taxon>
        <taxon>Metazoa</taxon>
        <taxon>Ecdysozoa</taxon>
        <taxon>Arthropoda</taxon>
        <taxon>Hexapoda</taxon>
        <taxon>Insecta</taxon>
        <taxon>Pterygota</taxon>
        <taxon>Neoptera</taxon>
        <taxon>Endopterygota</taxon>
        <taxon>Hymenoptera</taxon>
        <taxon>Apocrita</taxon>
        <taxon>Aculeata</taxon>
        <taxon>Formicoidea</taxon>
        <taxon>Formicidae</taxon>
        <taxon>Formicinae</taxon>
        <taxon>Lasius</taxon>
        <taxon>Lasius</taxon>
    </lineage>
</organism>
<dbReference type="OrthoDB" id="7545418at2759"/>
<dbReference type="InterPro" id="IPR001584">
    <property type="entry name" value="Integrase_cat-core"/>
</dbReference>
<dbReference type="Gene3D" id="3.30.420.10">
    <property type="entry name" value="Ribonuclease H-like superfamily/Ribonuclease H"/>
    <property type="match status" value="1"/>
</dbReference>
<dbReference type="Proteomes" id="UP000036403">
    <property type="component" value="Unassembled WGS sequence"/>
</dbReference>
<accession>A0A0J7K4S6</accession>
<evidence type="ECO:0000259" key="1">
    <source>
        <dbReference type="PROSITE" id="PS50994"/>
    </source>
</evidence>
<comment type="caution">
    <text evidence="2">The sequence shown here is derived from an EMBL/GenBank/DDBJ whole genome shotgun (WGS) entry which is preliminary data.</text>
</comment>
<dbReference type="PANTHER" id="PTHR38681:SF1">
    <property type="entry name" value="RETROVIRUS-RELATED POL POLYPROTEIN FROM TRANSPOSON 412-LIKE PROTEIN"/>
    <property type="match status" value="1"/>
</dbReference>
<reference evidence="2 3" key="1">
    <citation type="submission" date="2015-04" db="EMBL/GenBank/DDBJ databases">
        <title>Lasius niger genome sequencing.</title>
        <authorList>
            <person name="Konorov E.A."/>
            <person name="Nikitin M.A."/>
            <person name="Kirill M.V."/>
            <person name="Chang P."/>
        </authorList>
    </citation>
    <scope>NUCLEOTIDE SEQUENCE [LARGE SCALE GENOMIC DNA]</scope>
    <source>
        <tissue evidence="2">Whole</tissue>
    </source>
</reference>
<dbReference type="EMBL" id="LBMM01014435">
    <property type="protein sequence ID" value="KMQ85181.1"/>
    <property type="molecule type" value="Genomic_DNA"/>
</dbReference>
<evidence type="ECO:0000313" key="2">
    <source>
        <dbReference type="EMBL" id="KMQ85181.1"/>
    </source>
</evidence>
<feature type="domain" description="Integrase catalytic" evidence="1">
    <location>
        <begin position="1"/>
        <end position="158"/>
    </location>
</feature>
<dbReference type="InterPro" id="IPR012337">
    <property type="entry name" value="RNaseH-like_sf"/>
</dbReference>
<dbReference type="STRING" id="67767.A0A0J7K4S6"/>
<dbReference type="PANTHER" id="PTHR38681">
    <property type="entry name" value="RETROVIRUS-RELATED POL POLYPROTEIN FROM TRANSPOSON 412-LIKE PROTEIN-RELATED"/>
    <property type="match status" value="1"/>
</dbReference>
<protein>
    <submittedName>
        <fullName evidence="2">Gag-pol protein</fullName>
    </submittedName>
</protein>
<dbReference type="PROSITE" id="PS50994">
    <property type="entry name" value="INTEGRASE"/>
    <property type="match status" value="1"/>
</dbReference>
<proteinExistence type="predicted"/>
<dbReference type="PaxDb" id="67767-A0A0J7K4S6"/>
<dbReference type="GO" id="GO:0015074">
    <property type="term" value="P:DNA integration"/>
    <property type="evidence" value="ECO:0007669"/>
    <property type="project" value="InterPro"/>
</dbReference>
<evidence type="ECO:0000313" key="3">
    <source>
        <dbReference type="Proteomes" id="UP000036403"/>
    </source>
</evidence>
<dbReference type="AlphaFoldDB" id="A0A0J7K4S6"/>
<dbReference type="GO" id="GO:0003676">
    <property type="term" value="F:nucleic acid binding"/>
    <property type="evidence" value="ECO:0007669"/>
    <property type="project" value="InterPro"/>
</dbReference>
<name>A0A0J7K4S6_LASNI</name>